<proteinExistence type="predicted"/>
<evidence type="ECO:0000313" key="2">
    <source>
        <dbReference type="EMBL" id="KXT14562.1"/>
    </source>
</evidence>
<organism evidence="2 3">
    <name type="scientific">Pseudocercospora musae</name>
    <dbReference type="NCBI Taxonomy" id="113226"/>
    <lineage>
        <taxon>Eukaryota</taxon>
        <taxon>Fungi</taxon>
        <taxon>Dikarya</taxon>
        <taxon>Ascomycota</taxon>
        <taxon>Pezizomycotina</taxon>
        <taxon>Dothideomycetes</taxon>
        <taxon>Dothideomycetidae</taxon>
        <taxon>Mycosphaerellales</taxon>
        <taxon>Mycosphaerellaceae</taxon>
        <taxon>Pseudocercospora</taxon>
    </lineage>
</organism>
<keyword evidence="3" id="KW-1185">Reference proteome</keyword>
<accession>A0A139IJ16</accession>
<sequence>MGKRKAMPATQPVRRSKRIARLGPGSTETRPTTQSPGPAAMPSSTNQDTTVLAVTSSTTTNGSMSSSASQVGTSVQAVAPPKVFAVRELVSEILQYLDLASLSALLPINRLFNSEGTNAPALKPIWFLQPIFEEPRQYKVDLENQVLRQVSSPADEGSTHGNDLISVYVINPMLRLLRDQNPDEDASRLEAVLSLEGYTDLTFPYRSVGASKWLKIRDMQLTKPAIKEMQFNYAPEDDDADKVNLEIVNPNGITVGDIIDAVEARGDAPNEPFLTSRLWHRGILLLKRKEIEELRSLMWKRNLMLELIMSTLAR</sequence>
<dbReference type="EMBL" id="LFZO01000079">
    <property type="protein sequence ID" value="KXT14562.1"/>
    <property type="molecule type" value="Genomic_DNA"/>
</dbReference>
<dbReference type="OrthoDB" id="3649711at2759"/>
<name>A0A139IJ16_9PEZI</name>
<dbReference type="AlphaFoldDB" id="A0A139IJ16"/>
<gene>
    <name evidence="2" type="ORF">AC579_9138</name>
</gene>
<feature type="region of interest" description="Disordered" evidence="1">
    <location>
        <begin position="1"/>
        <end position="47"/>
    </location>
</feature>
<protein>
    <recommendedName>
        <fullName evidence="4">F-box domain-containing protein</fullName>
    </recommendedName>
</protein>
<dbReference type="Proteomes" id="UP000073492">
    <property type="component" value="Unassembled WGS sequence"/>
</dbReference>
<evidence type="ECO:0000313" key="3">
    <source>
        <dbReference type="Proteomes" id="UP000073492"/>
    </source>
</evidence>
<comment type="caution">
    <text evidence="2">The sequence shown here is derived from an EMBL/GenBank/DDBJ whole genome shotgun (WGS) entry which is preliminary data.</text>
</comment>
<evidence type="ECO:0008006" key="4">
    <source>
        <dbReference type="Google" id="ProtNLM"/>
    </source>
</evidence>
<feature type="compositionally biased region" description="Polar residues" evidence="1">
    <location>
        <begin position="26"/>
        <end position="47"/>
    </location>
</feature>
<evidence type="ECO:0000256" key="1">
    <source>
        <dbReference type="SAM" id="MobiDB-lite"/>
    </source>
</evidence>
<reference evidence="2 3" key="1">
    <citation type="submission" date="2015-07" db="EMBL/GenBank/DDBJ databases">
        <title>Comparative genomics of the Sigatoka disease complex on banana suggests a link between parallel evolutionary changes in Pseudocercospora fijiensis and Pseudocercospora eumusae and increased virulence on the banana host.</title>
        <authorList>
            <person name="Chang T.-C."/>
            <person name="Salvucci A."/>
            <person name="Crous P.W."/>
            <person name="Stergiopoulos I."/>
        </authorList>
    </citation>
    <scope>NUCLEOTIDE SEQUENCE [LARGE SCALE GENOMIC DNA]</scope>
    <source>
        <strain evidence="2 3">CBS 116634</strain>
    </source>
</reference>